<dbReference type="GeneID" id="82150530"/>
<gene>
    <name evidence="1" type="ORF">EZ315_12085</name>
</gene>
<dbReference type="EMBL" id="SJSA01000002">
    <property type="protein sequence ID" value="TGG36572.1"/>
    <property type="molecule type" value="Genomic_DNA"/>
</dbReference>
<accession>A0A4Z0V0G2</accession>
<evidence type="ECO:0000313" key="2">
    <source>
        <dbReference type="Proteomes" id="UP000297635"/>
    </source>
</evidence>
<comment type="caution">
    <text evidence="1">The sequence shown here is derived from an EMBL/GenBank/DDBJ whole genome shotgun (WGS) entry which is preliminary data.</text>
</comment>
<reference evidence="1 2" key="1">
    <citation type="submission" date="2019-02" db="EMBL/GenBank/DDBJ databases">
        <title>Isolation and identification of novel species under the genus Muribaculum.</title>
        <authorList>
            <person name="Miyake S."/>
            <person name="Ding Y."/>
            <person name="Low A."/>
            <person name="Soh M."/>
            <person name="Seedorf H."/>
        </authorList>
    </citation>
    <scope>NUCLEOTIDE SEQUENCE [LARGE SCALE GENOMIC DNA]</scope>
    <source>
        <strain evidence="1 2">TLL-A3</strain>
    </source>
</reference>
<dbReference type="SUPFAM" id="SSF48019">
    <property type="entry name" value="post-AAA+ oligomerization domain-like"/>
    <property type="match status" value="1"/>
</dbReference>
<organism evidence="1 2">
    <name type="scientific">Duncaniella freteri</name>
    <dbReference type="NCBI Taxonomy" id="2530391"/>
    <lineage>
        <taxon>Bacteria</taxon>
        <taxon>Pseudomonadati</taxon>
        <taxon>Bacteroidota</taxon>
        <taxon>Bacteroidia</taxon>
        <taxon>Bacteroidales</taxon>
        <taxon>Muribaculaceae</taxon>
        <taxon>Duncaniella</taxon>
    </lineage>
</organism>
<evidence type="ECO:0000313" key="1">
    <source>
        <dbReference type="EMBL" id="TGG36572.1"/>
    </source>
</evidence>
<dbReference type="Gene3D" id="1.20.272.10">
    <property type="match status" value="1"/>
</dbReference>
<name>A0A4Z0V0G2_9BACT</name>
<sequence length="194" mass="22770">MIIRTINGYDFFEVSSAMQKAIRRADARVAGFFALELWHSNYRDYVWKRLFTISAEDCYGLITKEIEALWQGHELVNKNKTEPKGRIFVSKAVLLLCECRKSRDADHLQNLVYDRNDVDVERWLDDVRHYPIPIPPYTFDVHTRKGKKYGRTKEEFFREEYEALQPRVPGLFDDLVPSQSSNLFSGSDQKSEPL</sequence>
<dbReference type="Proteomes" id="UP000297635">
    <property type="component" value="Unassembled WGS sequence"/>
</dbReference>
<evidence type="ECO:0008006" key="3">
    <source>
        <dbReference type="Google" id="ProtNLM"/>
    </source>
</evidence>
<dbReference type="InterPro" id="IPR008921">
    <property type="entry name" value="DNA_pol3_clamp-load_cplx_C"/>
</dbReference>
<protein>
    <recommendedName>
        <fullName evidence="3">MgsA AAA+ ATPase C-terminal domain-containing protein</fullName>
    </recommendedName>
</protein>
<dbReference type="AlphaFoldDB" id="A0A4Z0V0G2"/>
<dbReference type="GO" id="GO:0006260">
    <property type="term" value="P:DNA replication"/>
    <property type="evidence" value="ECO:0007669"/>
    <property type="project" value="InterPro"/>
</dbReference>
<dbReference type="RefSeq" id="WP_135472305.1">
    <property type="nucleotide sequence ID" value="NZ_SJSA01000002.1"/>
</dbReference>
<keyword evidence="2" id="KW-1185">Reference proteome</keyword>
<proteinExistence type="predicted"/>
<dbReference type="GO" id="GO:0003677">
    <property type="term" value="F:DNA binding"/>
    <property type="evidence" value="ECO:0007669"/>
    <property type="project" value="InterPro"/>
</dbReference>